<sequence>MPPRRYRFLATARIACLALLAVAARPAPAQQQDLNLVNIRGLDFGRFVAGSGGTVVLTPGGLRSRTGGVVLLNSPNAGQAAFSLGRRGEDPGMAVIVSLPPNGVTRLVSGAHSMAVDGFVHTPAELSAIPAGGTTLAVGATLTVAPNQAPGNYAGSFSLIVNYQ</sequence>
<keyword evidence="3" id="KW-1185">Reference proteome</keyword>
<dbReference type="InterPro" id="IPR025514">
    <property type="entry name" value="DUF4402"/>
</dbReference>
<protein>
    <submittedName>
        <fullName evidence="2">DUF4402 domain-containing protein</fullName>
    </submittedName>
</protein>
<evidence type="ECO:0000256" key="1">
    <source>
        <dbReference type="SAM" id="SignalP"/>
    </source>
</evidence>
<organism evidence="2 3">
    <name type="scientific">Massilia haematophila</name>
    <dbReference type="NCBI Taxonomy" id="457923"/>
    <lineage>
        <taxon>Bacteria</taxon>
        <taxon>Pseudomonadati</taxon>
        <taxon>Pseudomonadota</taxon>
        <taxon>Betaproteobacteria</taxon>
        <taxon>Burkholderiales</taxon>
        <taxon>Oxalobacteraceae</taxon>
        <taxon>Telluria group</taxon>
        <taxon>Massilia</taxon>
    </lineage>
</organism>
<dbReference type="EMBL" id="JBHRVV010000001">
    <property type="protein sequence ID" value="MFC3459522.1"/>
    <property type="molecule type" value="Genomic_DNA"/>
</dbReference>
<keyword evidence="1" id="KW-0732">Signal</keyword>
<dbReference type="Pfam" id="PF14352">
    <property type="entry name" value="DUF4402"/>
    <property type="match status" value="1"/>
</dbReference>
<comment type="caution">
    <text evidence="2">The sequence shown here is derived from an EMBL/GenBank/DDBJ whole genome shotgun (WGS) entry which is preliminary data.</text>
</comment>
<evidence type="ECO:0000313" key="3">
    <source>
        <dbReference type="Proteomes" id="UP001595665"/>
    </source>
</evidence>
<proteinExistence type="predicted"/>
<gene>
    <name evidence="2" type="ORF">ACFOPH_14900</name>
</gene>
<dbReference type="Proteomes" id="UP001595665">
    <property type="component" value="Unassembled WGS sequence"/>
</dbReference>
<accession>A0ABV7PM25</accession>
<reference evidence="3" key="1">
    <citation type="journal article" date="2019" name="Int. J. Syst. Evol. Microbiol.">
        <title>The Global Catalogue of Microorganisms (GCM) 10K type strain sequencing project: providing services to taxonomists for standard genome sequencing and annotation.</title>
        <authorList>
            <consortium name="The Broad Institute Genomics Platform"/>
            <consortium name="The Broad Institute Genome Sequencing Center for Infectious Disease"/>
            <person name="Wu L."/>
            <person name="Ma J."/>
        </authorList>
    </citation>
    <scope>NUCLEOTIDE SEQUENCE [LARGE SCALE GENOMIC DNA]</scope>
    <source>
        <strain evidence="3">CCM 7480</strain>
    </source>
</reference>
<feature type="chain" id="PRO_5047381225" evidence="1">
    <location>
        <begin position="30"/>
        <end position="164"/>
    </location>
</feature>
<name>A0ABV7PM25_9BURK</name>
<feature type="signal peptide" evidence="1">
    <location>
        <begin position="1"/>
        <end position="29"/>
    </location>
</feature>
<evidence type="ECO:0000313" key="2">
    <source>
        <dbReference type="EMBL" id="MFC3459522.1"/>
    </source>
</evidence>
<dbReference type="RefSeq" id="WP_379736125.1">
    <property type="nucleotide sequence ID" value="NZ_JBHRVV010000001.1"/>
</dbReference>